<dbReference type="InterPro" id="IPR032062">
    <property type="entry name" value="DUF4803"/>
</dbReference>
<gene>
    <name evidence="2" type="ORF">PHAECO_LOCUS904</name>
</gene>
<protein>
    <submittedName>
        <fullName evidence="2">Uncharacterized protein</fullName>
    </submittedName>
</protein>
<feature type="signal peptide" evidence="1">
    <location>
        <begin position="1"/>
        <end position="23"/>
    </location>
</feature>
<dbReference type="EMBL" id="OU896707">
    <property type="protein sequence ID" value="CAG9812538.1"/>
    <property type="molecule type" value="Genomic_DNA"/>
</dbReference>
<name>A0A9N9WX06_PHACE</name>
<dbReference type="AlphaFoldDB" id="A0A9N9WX06"/>
<dbReference type="PANTHER" id="PTHR47890">
    <property type="entry name" value="LD24308P"/>
    <property type="match status" value="1"/>
</dbReference>
<reference evidence="2" key="1">
    <citation type="submission" date="2022-01" db="EMBL/GenBank/DDBJ databases">
        <authorList>
            <person name="King R."/>
        </authorList>
    </citation>
    <scope>NUCLEOTIDE SEQUENCE</scope>
</reference>
<reference evidence="2" key="2">
    <citation type="submission" date="2022-10" db="EMBL/GenBank/DDBJ databases">
        <authorList>
            <consortium name="ENA_rothamsted_submissions"/>
            <consortium name="culmorum"/>
            <person name="King R."/>
        </authorList>
    </citation>
    <scope>NUCLEOTIDE SEQUENCE</scope>
</reference>
<sequence length="648" mass="75139">MELKHFAIVPLLCLCGLSGPAMCIENLLVDQLRLDFLRLEDELWDLVLDRNHRTGLDDPGLEIISKFHTFDNTKMNQMPQGLLHGLRVARQADTFLLLYSDLKTIDDMYHKFRKYLSKNMMPTNKEDYNEYRREISTTDMIDDILYDVNNVNKTTRQIVGHVFTDQPDLLWKILDILSSDDFNCKYPNQPMQQVFYNLYTTVALADLKGYVMAQFAYLALRVQEKGNHTEVALRARNEYKLRVNNTISTMRGAIEITSGKIWRCDPKHHVKGVTYDEVTRLLQGHIQNEVDLNEDGTCTGTCADYYSTKSYGCYDGESEYCKKMKPCYGKILDCRFVESNLKACIAPVWDSRRYEYIEFKSGLMMGEKSRCNNKNVFSWNRWFVHCSNCICLCDEQGSQSDRYFSLRPVMADVQYNRVVTGLRFIKHNRIFHLQIQEGELLPYGYIDNSTVRWVPVDDFRITTPGVKKGQDYHTMDHEERTMFMDNLAVEKQNHVITGVKFDLKGGNLQLKINVREFDFKSGQLSYNFHHLSGVGYGQKIDISYPDIPIKAPHSTPEWDYPTFVRFTHTDFNKDLAQTTVPFIDIQDVAPEVALPLRALGIYYKGKKGYGGFVAPTITTYDFGQHLEVDFPEANQRIDQEELFKVLPN</sequence>
<evidence type="ECO:0000313" key="2">
    <source>
        <dbReference type="EMBL" id="CAG9812538.1"/>
    </source>
</evidence>
<proteinExistence type="predicted"/>
<evidence type="ECO:0000256" key="1">
    <source>
        <dbReference type="SAM" id="SignalP"/>
    </source>
</evidence>
<keyword evidence="3" id="KW-1185">Reference proteome</keyword>
<dbReference type="PANTHER" id="PTHR47890:SF1">
    <property type="entry name" value="LD24308P"/>
    <property type="match status" value="1"/>
</dbReference>
<organism evidence="2 3">
    <name type="scientific">Phaedon cochleariae</name>
    <name type="common">Mustard beetle</name>
    <dbReference type="NCBI Taxonomy" id="80249"/>
    <lineage>
        <taxon>Eukaryota</taxon>
        <taxon>Metazoa</taxon>
        <taxon>Ecdysozoa</taxon>
        <taxon>Arthropoda</taxon>
        <taxon>Hexapoda</taxon>
        <taxon>Insecta</taxon>
        <taxon>Pterygota</taxon>
        <taxon>Neoptera</taxon>
        <taxon>Endopterygota</taxon>
        <taxon>Coleoptera</taxon>
        <taxon>Polyphaga</taxon>
        <taxon>Cucujiformia</taxon>
        <taxon>Chrysomeloidea</taxon>
        <taxon>Chrysomelidae</taxon>
        <taxon>Chrysomelinae</taxon>
        <taxon>Chrysomelini</taxon>
        <taxon>Phaedon</taxon>
    </lineage>
</organism>
<dbReference type="OrthoDB" id="6366357at2759"/>
<evidence type="ECO:0000313" key="3">
    <source>
        <dbReference type="Proteomes" id="UP001153737"/>
    </source>
</evidence>
<feature type="chain" id="PRO_5040412452" evidence="1">
    <location>
        <begin position="24"/>
        <end position="648"/>
    </location>
</feature>
<dbReference type="Proteomes" id="UP001153737">
    <property type="component" value="Chromosome 1"/>
</dbReference>
<keyword evidence="1" id="KW-0732">Signal</keyword>
<dbReference type="Pfam" id="PF16061">
    <property type="entry name" value="DUF4803"/>
    <property type="match status" value="1"/>
</dbReference>
<accession>A0A9N9WX06</accession>